<accession>A0ABQ5K1H6</accession>
<reference evidence="2" key="1">
    <citation type="submission" date="2022-03" db="EMBL/GenBank/DDBJ databases">
        <title>Draft genome sequence of Aduncisulcus paluster, a free-living microaerophilic Fornicata.</title>
        <authorList>
            <person name="Yuyama I."/>
            <person name="Kume K."/>
            <person name="Tamura T."/>
            <person name="Inagaki Y."/>
            <person name="Hashimoto T."/>
        </authorList>
    </citation>
    <scope>NUCLEOTIDE SEQUENCE</scope>
    <source>
        <strain evidence="2">NY0171</strain>
    </source>
</reference>
<dbReference type="Proteomes" id="UP001057375">
    <property type="component" value="Unassembled WGS sequence"/>
</dbReference>
<protein>
    <recommendedName>
        <fullName evidence="4">Photosystem I assembly protein Ycf4</fullName>
    </recommendedName>
</protein>
<feature type="transmembrane region" description="Helical" evidence="1">
    <location>
        <begin position="49"/>
        <end position="71"/>
    </location>
</feature>
<evidence type="ECO:0000313" key="2">
    <source>
        <dbReference type="EMBL" id="GKT23642.1"/>
    </source>
</evidence>
<dbReference type="EMBL" id="BQXS01012477">
    <property type="protein sequence ID" value="GKT23642.1"/>
    <property type="molecule type" value="Genomic_DNA"/>
</dbReference>
<evidence type="ECO:0000313" key="3">
    <source>
        <dbReference type="Proteomes" id="UP001057375"/>
    </source>
</evidence>
<gene>
    <name evidence="2" type="ORF">ADUPG1_012489</name>
</gene>
<keyword evidence="3" id="KW-1185">Reference proteome</keyword>
<feature type="transmembrane region" description="Helical" evidence="1">
    <location>
        <begin position="20"/>
        <end position="42"/>
    </location>
</feature>
<keyword evidence="1" id="KW-0812">Transmembrane</keyword>
<keyword evidence="1" id="KW-1133">Transmembrane helix</keyword>
<comment type="caution">
    <text evidence="2">The sequence shown here is derived from an EMBL/GenBank/DDBJ whole genome shotgun (WGS) entry which is preliminary data.</text>
</comment>
<name>A0ABQ5K1H6_9EUKA</name>
<keyword evidence="1" id="KW-0472">Membrane</keyword>
<proteinExistence type="predicted"/>
<organism evidence="2 3">
    <name type="scientific">Aduncisulcus paluster</name>
    <dbReference type="NCBI Taxonomy" id="2918883"/>
    <lineage>
        <taxon>Eukaryota</taxon>
        <taxon>Metamonada</taxon>
        <taxon>Carpediemonas-like organisms</taxon>
        <taxon>Aduncisulcus</taxon>
    </lineage>
</organism>
<evidence type="ECO:0000256" key="1">
    <source>
        <dbReference type="SAM" id="Phobius"/>
    </source>
</evidence>
<evidence type="ECO:0008006" key="4">
    <source>
        <dbReference type="Google" id="ProtNLM"/>
    </source>
</evidence>
<sequence length="157" mass="18040">MSTDTTTEFRCKCPLPKWIIVVYFLVQAGMLVSGIFSFFVVYELHIMTAITLILTVIGFICMLCVVPISVLCDAIPEGGVNFKFLIWRKKCYKYSDILKIEPGRGKFNIVGMKKVNYSLDWNRTVNIFLTDKWVVSYAVEMPEEMIKYVSAHISKDL</sequence>